<dbReference type="Proteomes" id="UP000250434">
    <property type="component" value="Chromosome"/>
</dbReference>
<organism evidence="3 4">
    <name type="scientific">Amycolatopsis albispora</name>
    <dbReference type="NCBI Taxonomy" id="1804986"/>
    <lineage>
        <taxon>Bacteria</taxon>
        <taxon>Bacillati</taxon>
        <taxon>Actinomycetota</taxon>
        <taxon>Actinomycetes</taxon>
        <taxon>Pseudonocardiales</taxon>
        <taxon>Pseudonocardiaceae</taxon>
        <taxon>Amycolatopsis</taxon>
    </lineage>
</organism>
<evidence type="ECO:0000313" key="4">
    <source>
        <dbReference type="Proteomes" id="UP000250434"/>
    </source>
</evidence>
<keyword evidence="4" id="KW-1185">Reference proteome</keyword>
<dbReference type="EMBL" id="CP015163">
    <property type="protein sequence ID" value="AXB48356.1"/>
    <property type="molecule type" value="Genomic_DNA"/>
</dbReference>
<protein>
    <recommendedName>
        <fullName evidence="2">ParB-like N-terminal domain-containing protein</fullName>
    </recommendedName>
</protein>
<proteinExistence type="predicted"/>
<sequence length="296" mass="31942">MIRIGLLLPADSPRGEGESAEHVRTLAEVDGPLPPIVVHRATLRVIDGMHRLRAACLRGEHKIAAVLFDGTEQEAFLLAVKLNTTHGLPLSQADRRAAATRILGEFPQWSDRAIASVAGVSPKTVGAIRRRSTGAFPRLNGRVGQDGRVRSLDAAAGRRRAREVILADPDASLRTIASRAGIAPATARDVRERMRRGEDPLPPGAQPRVLPAKTPPVSVTELANDPSMRHSECGRAVLRLLNLHPPGPRDWERLAASVPSHRAEAVAEAARRCASSWQSFAESLERRGDHEEASGS</sequence>
<evidence type="ECO:0000313" key="3">
    <source>
        <dbReference type="EMBL" id="AXB48356.1"/>
    </source>
</evidence>
<gene>
    <name evidence="3" type="ORF">A4R43_08300</name>
</gene>
<dbReference type="InterPro" id="IPR036086">
    <property type="entry name" value="ParB/Sulfiredoxin_sf"/>
</dbReference>
<accession>A0A344LJY2</accession>
<dbReference type="AlphaFoldDB" id="A0A344LJY2"/>
<dbReference type="InterPro" id="IPR003115">
    <property type="entry name" value="ParB_N"/>
</dbReference>
<dbReference type="SMART" id="SM00470">
    <property type="entry name" value="ParB"/>
    <property type="match status" value="1"/>
</dbReference>
<dbReference type="SUPFAM" id="SSF110849">
    <property type="entry name" value="ParB/Sulfiredoxin"/>
    <property type="match status" value="1"/>
</dbReference>
<name>A0A344LJY2_9PSEU</name>
<evidence type="ECO:0000259" key="2">
    <source>
        <dbReference type="SMART" id="SM00470"/>
    </source>
</evidence>
<reference evidence="3 4" key="1">
    <citation type="submission" date="2016-04" db="EMBL/GenBank/DDBJ databases">
        <title>Complete genome sequence and analysis of deep-sea sediment isolate, Amycolatopsis sp. WP1.</title>
        <authorList>
            <person name="Wang H."/>
            <person name="Chen S."/>
            <person name="Wu Q."/>
        </authorList>
    </citation>
    <scope>NUCLEOTIDE SEQUENCE [LARGE SCALE GENOMIC DNA]</scope>
    <source>
        <strain evidence="3 4">WP1</strain>
    </source>
</reference>
<dbReference type="Gene3D" id="3.90.1530.10">
    <property type="entry name" value="Conserved hypothetical protein from pyrococcus furiosus pfu- 392566-001, ParB domain"/>
    <property type="match status" value="1"/>
</dbReference>
<feature type="domain" description="ParB-like N-terminal" evidence="2">
    <location>
        <begin position="1"/>
        <end position="84"/>
    </location>
</feature>
<feature type="region of interest" description="Disordered" evidence="1">
    <location>
        <begin position="188"/>
        <end position="217"/>
    </location>
</feature>
<feature type="compositionally biased region" description="Basic and acidic residues" evidence="1">
    <location>
        <begin position="188"/>
        <end position="199"/>
    </location>
</feature>
<evidence type="ECO:0000256" key="1">
    <source>
        <dbReference type="SAM" id="MobiDB-lite"/>
    </source>
</evidence>
<dbReference type="KEGG" id="aab:A4R43_08300"/>